<dbReference type="GO" id="GO:0051301">
    <property type="term" value="P:cell division"/>
    <property type="evidence" value="ECO:0007669"/>
    <property type="project" value="UniProtKB-KW"/>
</dbReference>
<comment type="similarity">
    <text evidence="1">Belongs to the APC10 family.</text>
</comment>
<dbReference type="PANTHER" id="PTHR12936:SF0">
    <property type="entry name" value="ANAPHASE-PROMOTING COMPLEX SUBUNIT 10"/>
    <property type="match status" value="1"/>
</dbReference>
<dbReference type="EMBL" id="OX597817">
    <property type="protein sequence ID" value="CAI9722253.1"/>
    <property type="molecule type" value="Genomic_DNA"/>
</dbReference>
<dbReference type="InterPro" id="IPR008979">
    <property type="entry name" value="Galactose-bd-like_sf"/>
</dbReference>
<evidence type="ECO:0000256" key="7">
    <source>
        <dbReference type="SAM" id="MobiDB-lite"/>
    </source>
</evidence>
<dbReference type="Pfam" id="PF03256">
    <property type="entry name" value="ANAPC10"/>
    <property type="match status" value="1"/>
</dbReference>
<evidence type="ECO:0000256" key="5">
    <source>
        <dbReference type="ARBA" id="ARBA00022786"/>
    </source>
</evidence>
<dbReference type="Gene3D" id="2.60.120.260">
    <property type="entry name" value="Galactose-binding domain-like"/>
    <property type="match status" value="1"/>
</dbReference>
<dbReference type="InterPro" id="IPR016901">
    <property type="entry name" value="APC10/Doc1"/>
</dbReference>
<dbReference type="InterPro" id="IPR004939">
    <property type="entry name" value="APC_su10/DOC_dom"/>
</dbReference>
<dbReference type="AlphaFoldDB" id="A0AA36ATY6"/>
<dbReference type="GO" id="GO:0005680">
    <property type="term" value="C:anaphase-promoting complex"/>
    <property type="evidence" value="ECO:0007669"/>
    <property type="project" value="InterPro"/>
</dbReference>
<keyword evidence="4" id="KW-0498">Mitosis</keyword>
<evidence type="ECO:0000256" key="3">
    <source>
        <dbReference type="ARBA" id="ARBA00022618"/>
    </source>
</evidence>
<dbReference type="SMART" id="SM01337">
    <property type="entry name" value="APC10"/>
    <property type="match status" value="1"/>
</dbReference>
<name>A0AA36ATY6_OCTVU</name>
<evidence type="ECO:0000256" key="2">
    <source>
        <dbReference type="ARBA" id="ARBA00013927"/>
    </source>
</evidence>
<proteinExistence type="inferred from homology"/>
<feature type="region of interest" description="Disordered" evidence="7">
    <location>
        <begin position="149"/>
        <end position="176"/>
    </location>
</feature>
<gene>
    <name evidence="9" type="ORF">OCTVUL_1B009427</name>
</gene>
<keyword evidence="5" id="KW-0833">Ubl conjugation pathway</keyword>
<reference evidence="9" key="1">
    <citation type="submission" date="2023-08" db="EMBL/GenBank/DDBJ databases">
        <authorList>
            <person name="Alioto T."/>
            <person name="Alioto T."/>
            <person name="Gomez Garrido J."/>
        </authorList>
    </citation>
    <scope>NUCLEOTIDE SEQUENCE</scope>
</reference>
<evidence type="ECO:0000313" key="9">
    <source>
        <dbReference type="EMBL" id="CAI9722253.1"/>
    </source>
</evidence>
<dbReference type="Proteomes" id="UP001162480">
    <property type="component" value="Chromosome 4"/>
</dbReference>
<keyword evidence="10" id="KW-1185">Reference proteome</keyword>
<dbReference type="PROSITE" id="PS51284">
    <property type="entry name" value="DOC"/>
    <property type="match status" value="1"/>
</dbReference>
<evidence type="ECO:0000256" key="1">
    <source>
        <dbReference type="ARBA" id="ARBA00006762"/>
    </source>
</evidence>
<feature type="domain" description="DOC" evidence="8">
    <location>
        <begin position="1"/>
        <end position="173"/>
    </location>
</feature>
<sequence length="206" mass="23928">MLTLSICRYCYRKCGLRALFGNVRISGFGVEQLRDEDFDTYWQSDGPQPHLVNVQFRRKTIIQDICLYTNYKADESYTPNRISIRAGNNFHDLVELEQVELIEPVGWVRIPLKDSNDKHIRTFMIQLAVLSNHQNGRDTHIRRIKKNEIEHNTKSSSSSRSSSNNNNNNDDDVKIQPEIPCFCTGEEHLKRSFGQIKLKDDNPRTS</sequence>
<dbReference type="PANTHER" id="PTHR12936">
    <property type="entry name" value="ANAPHASE-PROMOTING COMPLEX 10"/>
    <property type="match status" value="1"/>
</dbReference>
<dbReference type="SUPFAM" id="SSF49785">
    <property type="entry name" value="Galactose-binding domain-like"/>
    <property type="match status" value="1"/>
</dbReference>
<keyword evidence="6" id="KW-0131">Cell cycle</keyword>
<evidence type="ECO:0000256" key="4">
    <source>
        <dbReference type="ARBA" id="ARBA00022776"/>
    </source>
</evidence>
<protein>
    <recommendedName>
        <fullName evidence="2">Anaphase-promoting complex subunit 10</fullName>
    </recommendedName>
</protein>
<evidence type="ECO:0000256" key="6">
    <source>
        <dbReference type="ARBA" id="ARBA00023306"/>
    </source>
</evidence>
<evidence type="ECO:0000313" key="10">
    <source>
        <dbReference type="Proteomes" id="UP001162480"/>
    </source>
</evidence>
<evidence type="ECO:0000259" key="8">
    <source>
        <dbReference type="PROSITE" id="PS51284"/>
    </source>
</evidence>
<accession>A0AA36ATY6</accession>
<feature type="compositionally biased region" description="Low complexity" evidence="7">
    <location>
        <begin position="155"/>
        <end position="168"/>
    </location>
</feature>
<dbReference type="GO" id="GO:0031145">
    <property type="term" value="P:anaphase-promoting complex-dependent catabolic process"/>
    <property type="evidence" value="ECO:0007669"/>
    <property type="project" value="InterPro"/>
</dbReference>
<keyword evidence="3" id="KW-0132">Cell division</keyword>
<dbReference type="CDD" id="cd08366">
    <property type="entry name" value="APC10"/>
    <property type="match status" value="1"/>
</dbReference>
<dbReference type="GO" id="GO:0070979">
    <property type="term" value="P:protein K11-linked ubiquitination"/>
    <property type="evidence" value="ECO:0007669"/>
    <property type="project" value="TreeGrafter"/>
</dbReference>
<organism evidence="9 10">
    <name type="scientific">Octopus vulgaris</name>
    <name type="common">Common octopus</name>
    <dbReference type="NCBI Taxonomy" id="6645"/>
    <lineage>
        <taxon>Eukaryota</taxon>
        <taxon>Metazoa</taxon>
        <taxon>Spiralia</taxon>
        <taxon>Lophotrochozoa</taxon>
        <taxon>Mollusca</taxon>
        <taxon>Cephalopoda</taxon>
        <taxon>Coleoidea</taxon>
        <taxon>Octopodiformes</taxon>
        <taxon>Octopoda</taxon>
        <taxon>Incirrata</taxon>
        <taxon>Octopodidae</taxon>
        <taxon>Octopus</taxon>
    </lineage>
</organism>